<dbReference type="InterPro" id="IPR042203">
    <property type="entry name" value="Leu/Phe-tRNA_Trfase_C"/>
</dbReference>
<dbReference type="InterPro" id="IPR004616">
    <property type="entry name" value="Leu/Phe-tRNA_Trfase"/>
</dbReference>
<dbReference type="GO" id="GO:0030163">
    <property type="term" value="P:protein catabolic process"/>
    <property type="evidence" value="ECO:0007669"/>
    <property type="project" value="InterPro"/>
</dbReference>
<dbReference type="AlphaFoldDB" id="A0AB34J7F1"/>
<evidence type="ECO:0000313" key="6">
    <source>
        <dbReference type="Proteomes" id="UP001515480"/>
    </source>
</evidence>
<feature type="compositionally biased region" description="Low complexity" evidence="4">
    <location>
        <begin position="342"/>
        <end position="352"/>
    </location>
</feature>
<protein>
    <recommendedName>
        <fullName evidence="7">Leucyl/phenylalanyl-tRNA--protein transferase</fullName>
    </recommendedName>
</protein>
<dbReference type="GO" id="GO:0008914">
    <property type="term" value="F:leucyl-tRNA--protein transferase activity"/>
    <property type="evidence" value="ECO:0007669"/>
    <property type="project" value="InterPro"/>
</dbReference>
<dbReference type="PANTHER" id="PTHR30098:SF2">
    <property type="entry name" value="LEUCYL_PHENYLALANYL-TRNA--PROTEIN TRANSFERASE"/>
    <property type="match status" value="1"/>
</dbReference>
<gene>
    <name evidence="5" type="ORF">AB1Y20_001866</name>
</gene>
<feature type="compositionally biased region" description="Basic and acidic residues" evidence="4">
    <location>
        <begin position="330"/>
        <end position="341"/>
    </location>
</feature>
<keyword evidence="6" id="KW-1185">Reference proteome</keyword>
<dbReference type="GO" id="GO:0005737">
    <property type="term" value="C:cytoplasm"/>
    <property type="evidence" value="ECO:0007669"/>
    <property type="project" value="TreeGrafter"/>
</dbReference>
<feature type="region of interest" description="Disordered" evidence="4">
    <location>
        <begin position="303"/>
        <end position="377"/>
    </location>
</feature>
<proteinExistence type="predicted"/>
<evidence type="ECO:0000256" key="1">
    <source>
        <dbReference type="ARBA" id="ARBA00022490"/>
    </source>
</evidence>
<dbReference type="EMBL" id="JBGBPQ010000011">
    <property type="protein sequence ID" value="KAL1515232.1"/>
    <property type="molecule type" value="Genomic_DNA"/>
</dbReference>
<accession>A0AB34J7F1</accession>
<feature type="region of interest" description="Disordered" evidence="4">
    <location>
        <begin position="155"/>
        <end position="181"/>
    </location>
</feature>
<feature type="compositionally biased region" description="Low complexity" evidence="4">
    <location>
        <begin position="313"/>
        <end position="326"/>
    </location>
</feature>
<dbReference type="InterPro" id="IPR016181">
    <property type="entry name" value="Acyl_CoA_acyltransferase"/>
</dbReference>
<keyword evidence="1" id="KW-0963">Cytoplasm</keyword>
<name>A0AB34J7F1_PRYPA</name>
<reference evidence="5 6" key="1">
    <citation type="journal article" date="2024" name="Science">
        <title>Giant polyketide synthase enzymes in the biosynthesis of giant marine polyether toxins.</title>
        <authorList>
            <person name="Fallon T.R."/>
            <person name="Shende V.V."/>
            <person name="Wierzbicki I.H."/>
            <person name="Pendleton A.L."/>
            <person name="Watervoot N.F."/>
            <person name="Auber R.P."/>
            <person name="Gonzalez D.J."/>
            <person name="Wisecaver J.H."/>
            <person name="Moore B.S."/>
        </authorList>
    </citation>
    <scope>NUCLEOTIDE SEQUENCE [LARGE SCALE GENOMIC DNA]</scope>
    <source>
        <strain evidence="5 6">12B1</strain>
    </source>
</reference>
<keyword evidence="2" id="KW-0808">Transferase</keyword>
<evidence type="ECO:0000256" key="4">
    <source>
        <dbReference type="SAM" id="MobiDB-lite"/>
    </source>
</evidence>
<sequence>MGNCIDRVESSADDEESKAILRANPWMRKLPFIRSVVELQRVGSHLTAMPGEFCWSYDLCPEFVAELCYRGFLPMAEIVNGGKCVLLPKLHAQRCLLDFSQLKVPRKMKKRAAAFHLTVNRCFDEVVRGCLSQHGEGCWLHPPLVDVFRQLHQPEPTAQQGEGGSDPSRGNASIDSSSPSSRRRSVRFHSFELWAGQSLVAGELGYSIGACYTSLSGFYSVPSSGTVQCVATAMLLQRKGFRFWDLGMELPYKLRLGARCIPRREFLCLLSAARDSTAACAPQVERTPVPQLLSAAPPLRAHCAAPRAKPRAQRGATATGGTPARASEPAGERRHSLEHAAARAWGGAYAKGSASPEGRKPSARREAPLLERAARRADAAATAESRLVASEREQVLPAGRAIPASTAIRVG</sequence>
<dbReference type="PANTHER" id="PTHR30098">
    <property type="entry name" value="LEUCYL/PHENYLALANYL-TRNA--PROTEIN TRANSFERASE"/>
    <property type="match status" value="1"/>
</dbReference>
<dbReference type="Gene3D" id="3.40.630.70">
    <property type="entry name" value="Leucyl/phenylalanyl-tRNA-protein transferase, C-terminal domain"/>
    <property type="match status" value="1"/>
</dbReference>
<evidence type="ECO:0000313" key="5">
    <source>
        <dbReference type="EMBL" id="KAL1515232.1"/>
    </source>
</evidence>
<dbReference type="Proteomes" id="UP001515480">
    <property type="component" value="Unassembled WGS sequence"/>
</dbReference>
<evidence type="ECO:0000256" key="2">
    <source>
        <dbReference type="ARBA" id="ARBA00022679"/>
    </source>
</evidence>
<evidence type="ECO:0000256" key="3">
    <source>
        <dbReference type="ARBA" id="ARBA00023315"/>
    </source>
</evidence>
<dbReference type="SUPFAM" id="SSF55729">
    <property type="entry name" value="Acyl-CoA N-acyltransferases (Nat)"/>
    <property type="match status" value="1"/>
</dbReference>
<evidence type="ECO:0008006" key="7">
    <source>
        <dbReference type="Google" id="ProtNLM"/>
    </source>
</evidence>
<organism evidence="5 6">
    <name type="scientific">Prymnesium parvum</name>
    <name type="common">Toxic golden alga</name>
    <dbReference type="NCBI Taxonomy" id="97485"/>
    <lineage>
        <taxon>Eukaryota</taxon>
        <taxon>Haptista</taxon>
        <taxon>Haptophyta</taxon>
        <taxon>Prymnesiophyceae</taxon>
        <taxon>Prymnesiales</taxon>
        <taxon>Prymnesiaceae</taxon>
        <taxon>Prymnesium</taxon>
    </lineage>
</organism>
<comment type="caution">
    <text evidence="5">The sequence shown here is derived from an EMBL/GenBank/DDBJ whole genome shotgun (WGS) entry which is preliminary data.</text>
</comment>
<feature type="compositionally biased region" description="Basic and acidic residues" evidence="4">
    <location>
        <begin position="357"/>
        <end position="377"/>
    </location>
</feature>
<keyword evidence="3" id="KW-0012">Acyltransferase</keyword>
<dbReference type="Pfam" id="PF03588">
    <property type="entry name" value="Leu_Phe_trans"/>
    <property type="match status" value="2"/>
</dbReference>